<accession>A0A812YX19</accession>
<evidence type="ECO:0000256" key="1">
    <source>
        <dbReference type="PROSITE-ProRule" id="PRU00023"/>
    </source>
</evidence>
<dbReference type="PANTHER" id="PTHR46224">
    <property type="entry name" value="ANKYRIN REPEAT FAMILY PROTEIN"/>
    <property type="match status" value="1"/>
</dbReference>
<feature type="non-terminal residue" evidence="3">
    <location>
        <position position="1"/>
    </location>
</feature>
<proteinExistence type="predicted"/>
<dbReference type="InterPro" id="IPR051616">
    <property type="entry name" value="Cul2-RING_E3_ligase_SR"/>
</dbReference>
<feature type="repeat" description="ANK" evidence="1">
    <location>
        <begin position="284"/>
        <end position="316"/>
    </location>
</feature>
<evidence type="ECO:0000313" key="4">
    <source>
        <dbReference type="Proteomes" id="UP000601435"/>
    </source>
</evidence>
<keyword evidence="4" id="KW-1185">Reference proteome</keyword>
<dbReference type="AlphaFoldDB" id="A0A812YX19"/>
<dbReference type="PANTHER" id="PTHR46224:SF6">
    <property type="entry name" value="ANKYRIN REPEAT FAMILY PROTEIN"/>
    <property type="match status" value="1"/>
</dbReference>
<evidence type="ECO:0000313" key="3">
    <source>
        <dbReference type="EMBL" id="CAE7800224.1"/>
    </source>
</evidence>
<name>A0A812YX19_9DINO</name>
<feature type="region of interest" description="Disordered" evidence="2">
    <location>
        <begin position="401"/>
        <end position="427"/>
    </location>
</feature>
<comment type="caution">
    <text evidence="3">The sequence shown here is derived from an EMBL/GenBank/DDBJ whole genome shotgun (WGS) entry which is preliminary data.</text>
</comment>
<dbReference type="InterPro" id="IPR036770">
    <property type="entry name" value="Ankyrin_rpt-contain_sf"/>
</dbReference>
<feature type="compositionally biased region" description="Basic and acidic residues" evidence="2">
    <location>
        <begin position="418"/>
        <end position="427"/>
    </location>
</feature>
<dbReference type="PROSITE" id="PS50297">
    <property type="entry name" value="ANK_REP_REGION"/>
    <property type="match status" value="1"/>
</dbReference>
<dbReference type="Gene3D" id="1.25.40.20">
    <property type="entry name" value="Ankyrin repeat-containing domain"/>
    <property type="match status" value="1"/>
</dbReference>
<dbReference type="OrthoDB" id="443321at2759"/>
<dbReference type="EMBL" id="CAJNJA010044224">
    <property type="protein sequence ID" value="CAE7800224.1"/>
    <property type="molecule type" value="Genomic_DNA"/>
</dbReference>
<dbReference type="InterPro" id="IPR002110">
    <property type="entry name" value="Ankyrin_rpt"/>
</dbReference>
<dbReference type="SUPFAM" id="SSF48403">
    <property type="entry name" value="Ankyrin repeat"/>
    <property type="match status" value="1"/>
</dbReference>
<protein>
    <submittedName>
        <fullName evidence="3">Uncharacterized protein</fullName>
    </submittedName>
</protein>
<organism evidence="3 4">
    <name type="scientific">Symbiodinium necroappetens</name>
    <dbReference type="NCBI Taxonomy" id="1628268"/>
    <lineage>
        <taxon>Eukaryota</taxon>
        <taxon>Sar</taxon>
        <taxon>Alveolata</taxon>
        <taxon>Dinophyceae</taxon>
        <taxon>Suessiales</taxon>
        <taxon>Symbiodiniaceae</taxon>
        <taxon>Symbiodinium</taxon>
    </lineage>
</organism>
<keyword evidence="1" id="KW-0040">ANK repeat</keyword>
<evidence type="ECO:0000256" key="2">
    <source>
        <dbReference type="SAM" id="MobiDB-lite"/>
    </source>
</evidence>
<dbReference type="Pfam" id="PF12796">
    <property type="entry name" value="Ank_2"/>
    <property type="match status" value="1"/>
</dbReference>
<dbReference type="SMART" id="SM00248">
    <property type="entry name" value="ANK"/>
    <property type="match status" value="2"/>
</dbReference>
<dbReference type="Proteomes" id="UP000601435">
    <property type="component" value="Unassembled WGS sequence"/>
</dbReference>
<sequence>DSKYVVEEEVDVGNSKFCIYQHAAEHSVYPDLGNAGVAGPDSAMLQWLRDTQFSGKWVHLTPGSDFIADFSGNHSLSTVFRLMGVLKVQDDNTAVQIVPTQDLTNTEALEVPLMVVSGAPQPKLKVKDESEAKFLLPAFIPDALMDYAICGGQAALDQVEASVMDSRFHIIHEDLQEPGSCGIVRRRGLLSVRKDDSGCGAWCQHYLPRGGRYDLTISHSASSCFEFALDLHNASALNNSLYMSMSAGQGCLDDGWLNQAVRLNFSAAVQELLQWHADPNQPFKGVTPLQTAAAYDNIPALRQLLNKNANVNGVTEQGTALVAAARHCHIGAMEFLRNHNATVANAVQGNCSESTLLQVVRAHAMNTETCQQKAKGSAGESASQNYTALWDVLTILQQMSPSSGKACQGPSESLPFHESLDRGFRKS</sequence>
<reference evidence="3" key="1">
    <citation type="submission" date="2021-02" db="EMBL/GenBank/DDBJ databases">
        <authorList>
            <person name="Dougan E. K."/>
            <person name="Rhodes N."/>
            <person name="Thang M."/>
            <person name="Chan C."/>
        </authorList>
    </citation>
    <scope>NUCLEOTIDE SEQUENCE</scope>
</reference>
<gene>
    <name evidence="3" type="ORF">SNEC2469_LOCUS23593</name>
</gene>
<dbReference type="PROSITE" id="PS50088">
    <property type="entry name" value="ANK_REPEAT"/>
    <property type="match status" value="1"/>
</dbReference>